<name>A0A839RLT9_9ACTN</name>
<keyword evidence="9" id="KW-1185">Reference proteome</keyword>
<proteinExistence type="inferred from homology"/>
<reference evidence="8 9" key="1">
    <citation type="submission" date="2020-08" db="EMBL/GenBank/DDBJ databases">
        <title>Sequencing the genomes of 1000 actinobacteria strains.</title>
        <authorList>
            <person name="Klenk H.-P."/>
        </authorList>
    </citation>
    <scope>NUCLEOTIDE SEQUENCE [LARGE SCALE GENOMIC DNA]</scope>
    <source>
        <strain evidence="8 9">DSM 45258</strain>
    </source>
</reference>
<feature type="transmembrane region" description="Helical" evidence="7">
    <location>
        <begin position="199"/>
        <end position="220"/>
    </location>
</feature>
<dbReference type="PANTHER" id="PTHR30477">
    <property type="entry name" value="ABC-TRANSPORTER METAL-BINDING PROTEIN"/>
    <property type="match status" value="1"/>
</dbReference>
<dbReference type="InterPro" id="IPR037294">
    <property type="entry name" value="ABC_BtuC-like"/>
</dbReference>
<gene>
    <name evidence="8" type="ORF">FHU29_001919</name>
</gene>
<feature type="transmembrane region" description="Helical" evidence="7">
    <location>
        <begin position="26"/>
        <end position="45"/>
    </location>
</feature>
<dbReference type="OrthoDB" id="2375762at2"/>
<sequence>MNEFWVRFLDFSTTADLLSRSFVQHALIASAILGLLAGVIGPLIVSRQMSFAVHGTSELSVMGAAGGLLLGISVGVGAIAGSVAAALLFGILGARSRERDAVIAVILSFGLGLAVLFLWLNPDRTVNQFALLVGQVVTVNTAGLQLLIVTAAIVLIALIAVYRPLLFASTDPEVAAARGVPVQFLTVVFAVLVGLAVSIGVQIVGALLVLSLLVTPAAAASRVTADPLKITLLALLFAQTAALGGIILSLAPGVPVSVFVTSISFLIYMMCRLIGRRGTAVPA</sequence>
<dbReference type="PANTHER" id="PTHR30477:SF21">
    <property type="entry name" value="ABC-3 PROTEIN"/>
    <property type="match status" value="1"/>
</dbReference>
<evidence type="ECO:0000313" key="9">
    <source>
        <dbReference type="Proteomes" id="UP000567922"/>
    </source>
</evidence>
<dbReference type="Gene3D" id="1.10.3470.10">
    <property type="entry name" value="ABC transporter involved in vitamin B12 uptake, BtuC"/>
    <property type="match status" value="1"/>
</dbReference>
<comment type="similarity">
    <text evidence="2 6">Belongs to the ABC-3 integral membrane protein family.</text>
</comment>
<dbReference type="RefSeq" id="WP_064441202.1">
    <property type="nucleotide sequence ID" value="NZ_BDDI01000012.1"/>
</dbReference>
<protein>
    <submittedName>
        <fullName evidence="8">Zinc/manganese transport system permease protein</fullName>
    </submittedName>
</protein>
<evidence type="ECO:0000256" key="2">
    <source>
        <dbReference type="ARBA" id="ARBA00008034"/>
    </source>
</evidence>
<keyword evidence="4 7" id="KW-1133">Transmembrane helix</keyword>
<evidence type="ECO:0000256" key="6">
    <source>
        <dbReference type="RuleBase" id="RU003943"/>
    </source>
</evidence>
<organism evidence="8 9">
    <name type="scientific">Hoyosella altamirensis</name>
    <dbReference type="NCBI Taxonomy" id="616997"/>
    <lineage>
        <taxon>Bacteria</taxon>
        <taxon>Bacillati</taxon>
        <taxon>Actinomycetota</taxon>
        <taxon>Actinomycetes</taxon>
        <taxon>Mycobacteriales</taxon>
        <taxon>Hoyosellaceae</taxon>
        <taxon>Hoyosella</taxon>
    </lineage>
</organism>
<evidence type="ECO:0000256" key="5">
    <source>
        <dbReference type="ARBA" id="ARBA00023136"/>
    </source>
</evidence>
<feature type="transmembrane region" description="Helical" evidence="7">
    <location>
        <begin position="65"/>
        <end position="89"/>
    </location>
</feature>
<evidence type="ECO:0000256" key="1">
    <source>
        <dbReference type="ARBA" id="ARBA00004141"/>
    </source>
</evidence>
<dbReference type="Pfam" id="PF00950">
    <property type="entry name" value="ABC-3"/>
    <property type="match status" value="1"/>
</dbReference>
<keyword evidence="5 7" id="KW-0472">Membrane</keyword>
<dbReference type="GO" id="GO:0055085">
    <property type="term" value="P:transmembrane transport"/>
    <property type="evidence" value="ECO:0007669"/>
    <property type="project" value="InterPro"/>
</dbReference>
<keyword evidence="6" id="KW-0813">Transport</keyword>
<comment type="caution">
    <text evidence="8">The sequence shown here is derived from an EMBL/GenBank/DDBJ whole genome shotgun (WGS) entry which is preliminary data.</text>
</comment>
<feature type="transmembrane region" description="Helical" evidence="7">
    <location>
        <begin position="101"/>
        <end position="122"/>
    </location>
</feature>
<dbReference type="GO" id="GO:0043190">
    <property type="term" value="C:ATP-binding cassette (ABC) transporter complex"/>
    <property type="evidence" value="ECO:0007669"/>
    <property type="project" value="InterPro"/>
</dbReference>
<dbReference type="AlphaFoldDB" id="A0A839RLT9"/>
<dbReference type="EMBL" id="JACHWS010000002">
    <property type="protein sequence ID" value="MBB3037470.1"/>
    <property type="molecule type" value="Genomic_DNA"/>
</dbReference>
<dbReference type="Proteomes" id="UP000567922">
    <property type="component" value="Unassembled WGS sequence"/>
</dbReference>
<dbReference type="SUPFAM" id="SSF81345">
    <property type="entry name" value="ABC transporter involved in vitamin B12 uptake, BtuC"/>
    <property type="match status" value="1"/>
</dbReference>
<evidence type="ECO:0000313" key="8">
    <source>
        <dbReference type="EMBL" id="MBB3037470.1"/>
    </source>
</evidence>
<feature type="transmembrane region" description="Helical" evidence="7">
    <location>
        <begin position="256"/>
        <end position="275"/>
    </location>
</feature>
<feature type="transmembrane region" description="Helical" evidence="7">
    <location>
        <begin position="174"/>
        <end position="193"/>
    </location>
</feature>
<evidence type="ECO:0000256" key="4">
    <source>
        <dbReference type="ARBA" id="ARBA00022989"/>
    </source>
</evidence>
<accession>A0A839RLT9</accession>
<evidence type="ECO:0000256" key="7">
    <source>
        <dbReference type="SAM" id="Phobius"/>
    </source>
</evidence>
<dbReference type="InterPro" id="IPR001626">
    <property type="entry name" value="ABC_TroCD"/>
</dbReference>
<feature type="transmembrane region" description="Helical" evidence="7">
    <location>
        <begin position="142"/>
        <end position="162"/>
    </location>
</feature>
<keyword evidence="3 6" id="KW-0812">Transmembrane</keyword>
<comment type="subcellular location">
    <subcellularLocation>
        <location evidence="6">Cell membrane</location>
        <topology evidence="6">Multi-pass membrane protein</topology>
    </subcellularLocation>
    <subcellularLocation>
        <location evidence="1">Membrane</location>
        <topology evidence="1">Multi-pass membrane protein</topology>
    </subcellularLocation>
</comment>
<evidence type="ECO:0000256" key="3">
    <source>
        <dbReference type="ARBA" id="ARBA00022692"/>
    </source>
</evidence>